<comment type="caution">
    <text evidence="3">The sequence shown here is derived from an EMBL/GenBank/DDBJ whole genome shotgun (WGS) entry which is preliminary data.</text>
</comment>
<feature type="domain" description="Major facilitator superfamily (MFS) profile" evidence="2">
    <location>
        <begin position="1"/>
        <end position="78"/>
    </location>
</feature>
<keyword evidence="1" id="KW-0812">Transmembrane</keyword>
<sequence>MVVGSHGVANYMSEKAQEHLFGFGSVAGMGAGLLWALLAGYFTRLVSPQLRGRAIAVAMAGTPLALSVGALVGGLSLG</sequence>
<keyword evidence="1" id="KW-1133">Transmembrane helix</keyword>
<dbReference type="InterPro" id="IPR036259">
    <property type="entry name" value="MFS_trans_sf"/>
</dbReference>
<keyword evidence="1" id="KW-0472">Membrane</keyword>
<organism evidence="3">
    <name type="scientific">bioreactor metagenome</name>
    <dbReference type="NCBI Taxonomy" id="1076179"/>
    <lineage>
        <taxon>unclassified sequences</taxon>
        <taxon>metagenomes</taxon>
        <taxon>ecological metagenomes</taxon>
    </lineage>
</organism>
<name>A0A645GPN7_9ZZZZ</name>
<accession>A0A645GPN7</accession>
<evidence type="ECO:0000313" key="3">
    <source>
        <dbReference type="EMBL" id="MPN28675.1"/>
    </source>
</evidence>
<dbReference type="InterPro" id="IPR020846">
    <property type="entry name" value="MFS_dom"/>
</dbReference>
<reference evidence="3" key="1">
    <citation type="submission" date="2019-08" db="EMBL/GenBank/DDBJ databases">
        <authorList>
            <person name="Kucharzyk K."/>
            <person name="Murdoch R.W."/>
            <person name="Higgins S."/>
            <person name="Loffler F."/>
        </authorList>
    </citation>
    <scope>NUCLEOTIDE SEQUENCE</scope>
</reference>
<dbReference type="GO" id="GO:0022857">
    <property type="term" value="F:transmembrane transporter activity"/>
    <property type="evidence" value="ECO:0007669"/>
    <property type="project" value="InterPro"/>
</dbReference>
<evidence type="ECO:0000256" key="1">
    <source>
        <dbReference type="SAM" id="Phobius"/>
    </source>
</evidence>
<feature type="transmembrane region" description="Helical" evidence="1">
    <location>
        <begin position="20"/>
        <end position="42"/>
    </location>
</feature>
<gene>
    <name evidence="3" type="ORF">SDC9_176119</name>
</gene>
<dbReference type="EMBL" id="VSSQ01079041">
    <property type="protein sequence ID" value="MPN28675.1"/>
    <property type="molecule type" value="Genomic_DNA"/>
</dbReference>
<dbReference type="AlphaFoldDB" id="A0A645GPN7"/>
<dbReference type="Gene3D" id="1.20.1250.20">
    <property type="entry name" value="MFS general substrate transporter like domains"/>
    <property type="match status" value="1"/>
</dbReference>
<dbReference type="PROSITE" id="PS50850">
    <property type="entry name" value="MFS"/>
    <property type="match status" value="1"/>
</dbReference>
<feature type="transmembrane region" description="Helical" evidence="1">
    <location>
        <begin position="54"/>
        <end position="77"/>
    </location>
</feature>
<proteinExistence type="predicted"/>
<evidence type="ECO:0000259" key="2">
    <source>
        <dbReference type="PROSITE" id="PS50850"/>
    </source>
</evidence>
<protein>
    <recommendedName>
        <fullName evidence="2">Major facilitator superfamily (MFS) profile domain-containing protein</fullName>
    </recommendedName>
</protein>
<dbReference type="SUPFAM" id="SSF103473">
    <property type="entry name" value="MFS general substrate transporter"/>
    <property type="match status" value="1"/>
</dbReference>